<dbReference type="InterPro" id="IPR051274">
    <property type="entry name" value="3-5_Exoribonuclease"/>
</dbReference>
<dbReference type="Pfam" id="PF00929">
    <property type="entry name" value="RNase_T"/>
    <property type="match status" value="1"/>
</dbReference>
<keyword evidence="1" id="KW-0540">Nuclease</keyword>
<dbReference type="AlphaFoldDB" id="A0A645AX05"/>
<protein>
    <recommendedName>
        <fullName evidence="4">Exonuclease domain-containing protein</fullName>
    </recommendedName>
</protein>
<dbReference type="GO" id="GO:0000175">
    <property type="term" value="F:3'-5'-RNA exonuclease activity"/>
    <property type="evidence" value="ECO:0007669"/>
    <property type="project" value="InterPro"/>
</dbReference>
<dbReference type="EMBL" id="VSSQ01016210">
    <property type="protein sequence ID" value="MPM57326.1"/>
    <property type="molecule type" value="Genomic_DNA"/>
</dbReference>
<evidence type="ECO:0000313" key="5">
    <source>
        <dbReference type="EMBL" id="MPM57326.1"/>
    </source>
</evidence>
<feature type="domain" description="Exonuclease" evidence="4">
    <location>
        <begin position="4"/>
        <end position="185"/>
    </location>
</feature>
<dbReference type="InterPro" id="IPR012337">
    <property type="entry name" value="RNaseH-like_sf"/>
</dbReference>
<dbReference type="SUPFAM" id="SSF53098">
    <property type="entry name" value="Ribonuclease H-like"/>
    <property type="match status" value="1"/>
</dbReference>
<organism evidence="5">
    <name type="scientific">bioreactor metagenome</name>
    <dbReference type="NCBI Taxonomy" id="1076179"/>
    <lineage>
        <taxon>unclassified sequences</taxon>
        <taxon>metagenomes</taxon>
        <taxon>ecological metagenomes</taxon>
    </lineage>
</organism>
<evidence type="ECO:0000256" key="2">
    <source>
        <dbReference type="ARBA" id="ARBA00022801"/>
    </source>
</evidence>
<keyword evidence="3" id="KW-0269">Exonuclease</keyword>
<proteinExistence type="predicted"/>
<dbReference type="SMART" id="SM00479">
    <property type="entry name" value="EXOIII"/>
    <property type="match status" value="1"/>
</dbReference>
<keyword evidence="2" id="KW-0378">Hydrolase</keyword>
<accession>A0A645AX05</accession>
<name>A0A645AX05_9ZZZZ</name>
<gene>
    <name evidence="5" type="ORF">SDC9_104148</name>
</gene>
<evidence type="ECO:0000256" key="1">
    <source>
        <dbReference type="ARBA" id="ARBA00022722"/>
    </source>
</evidence>
<dbReference type="InterPro" id="IPR036397">
    <property type="entry name" value="RNaseH_sf"/>
</dbReference>
<dbReference type="CDD" id="cd06133">
    <property type="entry name" value="ERI-1_3'hExo_like"/>
    <property type="match status" value="1"/>
</dbReference>
<dbReference type="PANTHER" id="PTHR23044">
    <property type="entry name" value="3'-5' EXONUCLEASE ERI1-RELATED"/>
    <property type="match status" value="1"/>
</dbReference>
<sequence>MAKNFLVTDFEFTVYTKPVGKPRGFFSEILEIGATKLNGETFERTGDIQSFVKPQFYVKQAEESLNFSMITMADIKKGILFPEMIERMKAHYTPGETYFVAWGDADFKVIDTACKRYKIENPILFSDYLDLAAGYKQLFEKEKTPSLKSAVEEQKVVMEGTWHTALDDAINTSKLLVKLLENGWDVEAFLATQDKEAHYR</sequence>
<evidence type="ECO:0000256" key="3">
    <source>
        <dbReference type="ARBA" id="ARBA00022839"/>
    </source>
</evidence>
<comment type="caution">
    <text evidence="5">The sequence shown here is derived from an EMBL/GenBank/DDBJ whole genome shotgun (WGS) entry which is preliminary data.</text>
</comment>
<dbReference type="InterPro" id="IPR013520">
    <property type="entry name" value="Ribonucl_H"/>
</dbReference>
<dbReference type="GO" id="GO:0003676">
    <property type="term" value="F:nucleic acid binding"/>
    <property type="evidence" value="ECO:0007669"/>
    <property type="project" value="InterPro"/>
</dbReference>
<dbReference type="PANTHER" id="PTHR23044:SF61">
    <property type="entry name" value="3'-5' EXORIBONUCLEASE 1-RELATED"/>
    <property type="match status" value="1"/>
</dbReference>
<reference evidence="5" key="1">
    <citation type="submission" date="2019-08" db="EMBL/GenBank/DDBJ databases">
        <authorList>
            <person name="Kucharzyk K."/>
            <person name="Murdoch R.W."/>
            <person name="Higgins S."/>
            <person name="Loffler F."/>
        </authorList>
    </citation>
    <scope>NUCLEOTIDE SEQUENCE</scope>
</reference>
<dbReference type="InterPro" id="IPR047201">
    <property type="entry name" value="ERI-1_3'hExo-like"/>
</dbReference>
<dbReference type="Gene3D" id="3.30.420.10">
    <property type="entry name" value="Ribonuclease H-like superfamily/Ribonuclease H"/>
    <property type="match status" value="1"/>
</dbReference>
<evidence type="ECO:0000259" key="4">
    <source>
        <dbReference type="SMART" id="SM00479"/>
    </source>
</evidence>